<dbReference type="InterPro" id="IPR049163">
    <property type="entry name" value="Pif1-like_2B_dom"/>
</dbReference>
<dbReference type="SUPFAM" id="SSF52540">
    <property type="entry name" value="P-loop containing nucleoside triphosphate hydrolases"/>
    <property type="match status" value="1"/>
</dbReference>
<dbReference type="AlphaFoldDB" id="A0A4Y2Q3T6"/>
<protein>
    <recommendedName>
        <fullName evidence="1">DNA helicase Pif1-like 2B domain-containing protein</fullName>
    </recommendedName>
</protein>
<accession>A0A4Y2Q3T6</accession>
<evidence type="ECO:0000259" key="1">
    <source>
        <dbReference type="Pfam" id="PF21530"/>
    </source>
</evidence>
<dbReference type="Pfam" id="PF21530">
    <property type="entry name" value="Pif1_2B_dom"/>
    <property type="match status" value="1"/>
</dbReference>
<organism evidence="2 3">
    <name type="scientific">Araneus ventricosus</name>
    <name type="common">Orbweaver spider</name>
    <name type="synonym">Epeira ventricosa</name>
    <dbReference type="NCBI Taxonomy" id="182803"/>
    <lineage>
        <taxon>Eukaryota</taxon>
        <taxon>Metazoa</taxon>
        <taxon>Ecdysozoa</taxon>
        <taxon>Arthropoda</taxon>
        <taxon>Chelicerata</taxon>
        <taxon>Arachnida</taxon>
        <taxon>Araneae</taxon>
        <taxon>Araneomorphae</taxon>
        <taxon>Entelegynae</taxon>
        <taxon>Araneoidea</taxon>
        <taxon>Araneidae</taxon>
        <taxon>Araneus</taxon>
    </lineage>
</organism>
<dbReference type="OrthoDB" id="272985at2759"/>
<keyword evidence="3" id="KW-1185">Reference proteome</keyword>
<dbReference type="InterPro" id="IPR027417">
    <property type="entry name" value="P-loop_NTPase"/>
</dbReference>
<dbReference type="GO" id="GO:0005657">
    <property type="term" value="C:replication fork"/>
    <property type="evidence" value="ECO:0007669"/>
    <property type="project" value="TreeGrafter"/>
</dbReference>
<sequence>MIPGPVTEYRSIDTVVDSDDAVNFPIEFLNSLDPPGMPPHRLHLKIGSVIILLRNLDPPKLCNGTRLSVKRLLTNIIEATILTGKEKGQDVFIPRIPLVPTDIPFSFKRLQFPVRLAFAITVNKAQGQSIRWCGVNLESPCFSHGQLYVACSRVGSPKHLFIHAPGGKTKNVVYRQALGQ</sequence>
<feature type="domain" description="DNA helicase Pif1-like 2B" evidence="1">
    <location>
        <begin position="27"/>
        <end position="72"/>
    </location>
</feature>
<evidence type="ECO:0000313" key="2">
    <source>
        <dbReference type="EMBL" id="GBN57892.1"/>
    </source>
</evidence>
<comment type="caution">
    <text evidence="2">The sequence shown here is derived from an EMBL/GenBank/DDBJ whole genome shotgun (WGS) entry which is preliminary data.</text>
</comment>
<dbReference type="GO" id="GO:0006260">
    <property type="term" value="P:DNA replication"/>
    <property type="evidence" value="ECO:0007669"/>
    <property type="project" value="TreeGrafter"/>
</dbReference>
<dbReference type="EMBL" id="BGPR01218766">
    <property type="protein sequence ID" value="GBN57892.1"/>
    <property type="molecule type" value="Genomic_DNA"/>
</dbReference>
<reference evidence="2 3" key="1">
    <citation type="journal article" date="2019" name="Sci. Rep.">
        <title>Orb-weaving spider Araneus ventricosus genome elucidates the spidroin gene catalogue.</title>
        <authorList>
            <person name="Kono N."/>
            <person name="Nakamura H."/>
            <person name="Ohtoshi R."/>
            <person name="Moran D.A.P."/>
            <person name="Shinohara A."/>
            <person name="Yoshida Y."/>
            <person name="Fujiwara M."/>
            <person name="Mori M."/>
            <person name="Tomita M."/>
            <person name="Arakawa K."/>
        </authorList>
    </citation>
    <scope>NUCLEOTIDE SEQUENCE [LARGE SCALE GENOMIC DNA]</scope>
</reference>
<gene>
    <name evidence="2" type="ORF">AVEN_30384_1</name>
</gene>
<proteinExistence type="predicted"/>
<dbReference type="PANTHER" id="PTHR23274:SF48">
    <property type="entry name" value="ATP-DEPENDENT DNA HELICASE"/>
    <property type="match status" value="1"/>
</dbReference>
<name>A0A4Y2Q3T6_ARAVE</name>
<dbReference type="Proteomes" id="UP000499080">
    <property type="component" value="Unassembled WGS sequence"/>
</dbReference>
<evidence type="ECO:0000313" key="3">
    <source>
        <dbReference type="Proteomes" id="UP000499080"/>
    </source>
</evidence>
<dbReference type="PANTHER" id="PTHR23274">
    <property type="entry name" value="DNA HELICASE-RELATED"/>
    <property type="match status" value="1"/>
</dbReference>